<dbReference type="Gene3D" id="2.170.300.10">
    <property type="entry name" value="Tie2 ligand-binding domain superfamily"/>
    <property type="match status" value="1"/>
</dbReference>
<dbReference type="GO" id="GO:0005509">
    <property type="term" value="F:calcium ion binding"/>
    <property type="evidence" value="ECO:0007669"/>
    <property type="project" value="UniProtKB-UniRule"/>
</dbReference>
<feature type="domain" description="EGF-like" evidence="25">
    <location>
        <begin position="1705"/>
        <end position="1741"/>
    </location>
</feature>
<comment type="caution">
    <text evidence="20">Lacks conserved residue(s) required for the propagation of feature annotation.</text>
</comment>
<feature type="transmembrane region" description="Helical" evidence="23">
    <location>
        <begin position="3122"/>
        <end position="3142"/>
    </location>
</feature>
<feature type="region of interest" description="Disordered" evidence="22">
    <location>
        <begin position="3491"/>
        <end position="3526"/>
    </location>
</feature>
<dbReference type="SMART" id="SM00181">
    <property type="entry name" value="EGF"/>
    <property type="match status" value="5"/>
</dbReference>
<reference evidence="30" key="1">
    <citation type="submission" date="2020-11" db="EMBL/GenBank/DDBJ databases">
        <authorList>
            <person name="Tran Van P."/>
        </authorList>
    </citation>
    <scope>NUCLEOTIDE SEQUENCE</scope>
</reference>
<dbReference type="EMBL" id="OA565797">
    <property type="protein sequence ID" value="CAD7197716.1"/>
    <property type="molecule type" value="Genomic_DNA"/>
</dbReference>
<dbReference type="SMART" id="SM00008">
    <property type="entry name" value="HormR"/>
    <property type="match status" value="1"/>
</dbReference>
<dbReference type="PROSITE" id="PS50025">
    <property type="entry name" value="LAM_G_DOMAIN"/>
    <property type="match status" value="2"/>
</dbReference>
<keyword evidence="7 23" id="KW-0812">Transmembrane</keyword>
<dbReference type="GO" id="GO:0051239">
    <property type="term" value="P:regulation of multicellular organismal process"/>
    <property type="evidence" value="ECO:0007669"/>
    <property type="project" value="UniProtKB-ARBA"/>
</dbReference>
<feature type="disulfide bond" evidence="21">
    <location>
        <begin position="2005"/>
        <end position="2017"/>
    </location>
</feature>
<dbReference type="SMART" id="SM00179">
    <property type="entry name" value="EGF_CA"/>
    <property type="match status" value="3"/>
</dbReference>
<feature type="transmembrane region" description="Helical" evidence="23">
    <location>
        <begin position="3162"/>
        <end position="3182"/>
    </location>
</feature>
<feature type="domain" description="G-protein coupled receptors family 2 profile 1" evidence="27">
    <location>
        <begin position="2037"/>
        <end position="2111"/>
    </location>
</feature>
<feature type="domain" description="Cadherin" evidence="29">
    <location>
        <begin position="298"/>
        <end position="402"/>
    </location>
</feature>
<dbReference type="PANTHER" id="PTHR24026">
    <property type="entry name" value="FAT ATYPICAL CADHERIN-RELATED"/>
    <property type="match status" value="1"/>
</dbReference>
<dbReference type="InterPro" id="IPR000742">
    <property type="entry name" value="EGF"/>
</dbReference>
<dbReference type="GO" id="GO:0042067">
    <property type="term" value="P:establishment of ommatidial planar polarity"/>
    <property type="evidence" value="ECO:0007669"/>
    <property type="project" value="UniProtKB-ARBA"/>
</dbReference>
<feature type="transmembrane region" description="Helical" evidence="23">
    <location>
        <begin position="12"/>
        <end position="31"/>
    </location>
</feature>
<feature type="domain" description="Cadherin" evidence="29">
    <location>
        <begin position="623"/>
        <end position="733"/>
    </location>
</feature>
<dbReference type="Gene3D" id="2.60.220.50">
    <property type="match status" value="1"/>
</dbReference>
<dbReference type="InterPro" id="IPR002126">
    <property type="entry name" value="Cadherin-like_dom"/>
</dbReference>
<dbReference type="GO" id="GO:0016324">
    <property type="term" value="C:apical plasma membrane"/>
    <property type="evidence" value="ECO:0007669"/>
    <property type="project" value="UniProtKB-SubCell"/>
</dbReference>
<dbReference type="Pfam" id="PF16489">
    <property type="entry name" value="GAIN"/>
    <property type="match status" value="1"/>
</dbReference>
<evidence type="ECO:0000256" key="19">
    <source>
        <dbReference type="PROSITE-ProRule" id="PRU00043"/>
    </source>
</evidence>
<dbReference type="PRINTS" id="PR00249">
    <property type="entry name" value="GPCRSECRETIN"/>
</dbReference>
<evidence type="ECO:0000256" key="1">
    <source>
        <dbReference type="ARBA" id="ARBA00004221"/>
    </source>
</evidence>
<dbReference type="FunFam" id="2.10.25.10:FF:000066">
    <property type="entry name" value="FAT atypical cadherin 4"/>
    <property type="match status" value="1"/>
</dbReference>
<feature type="region of interest" description="Disordered" evidence="22">
    <location>
        <begin position="3311"/>
        <end position="3420"/>
    </location>
</feature>
<dbReference type="GO" id="GO:0004930">
    <property type="term" value="F:G protein-coupled receptor activity"/>
    <property type="evidence" value="ECO:0007669"/>
    <property type="project" value="UniProtKB-KW"/>
</dbReference>
<feature type="domain" description="Cadherin" evidence="29">
    <location>
        <begin position="734"/>
        <end position="836"/>
    </location>
</feature>
<keyword evidence="15" id="KW-0675">Receptor</keyword>
<sequence>MHSTNSLPYFPFSWRLLPVIIIIIIVLNIIGHGSTYLIIITEDDPPGEIVFNASLPTLGRARHYKINTHRSASFVHHILHVDASDGRVMLKQKLDCDGIYYPNLFTLYVDSVSNQSQGVDYYSLPLRIFVSGKRCDGDKNTEATYKVNRIHLKVSEAKRWISETFASYAIPSTDGWNQICLRKSQFVNSISSFLPLTVRKVCQIRYLDSSDPRFQIESHAGDLVSAADQCITEPLWKVIILLELNCDNLNRGMYNSISGLVSSTEHRLKVVYHHQDLNDTDIAHRVRRELRNQSPYFEQALYVASVMEEKPPGALVATVKAKDPENSPVSYSMVSLLDSRSQGMFSIEPNSGVVSTLTSLDRELVDVHYFRVTAMDDSFPPRSGTTTLQINVLDANDHAPVFESNEYEASIRESVTVGSTVVTLKATDQDIGQHAEVEYSIVSQDGGAPSEPEAFHIDTKSGIVTTRSQLDRERTQVYTLLVTATDQGMPVAERKSSSATVVVRILDDNDNYPQFTERTYTVAVPEDVNWSENPVIASVKALDADQGNNAAVRYAIIGGNTQSQFSIDSLSGEVALVKPLDYEMNRNYRLVIRAQDGGSPSRSNTTQLLINVKDVNDNAPRFYTSLFQESVVESVPTGFSIVRVQAYDADEGDNAAISYSLGPRDEGGGSTSELPVTVDEKTGWIYTTRELDREEQARYQFTVNAKDNGKPPKSATASVVITVQDVNDNDPVFEPNIYEAVVAEDDPPGTPVTTVTATDKDENPRLHYELSGGNVRGRFAVTSQNGHGLITIAQPLDYKQEKRFILTVTATDSGGLHDTATVYVNVSDANNFAPVFENAPYSASVFEDAPIGTTVLVVGAIDSDVGQNAQITYSLGTMDDKSTTPEFTINPQTGAILTTKKLDRETVDGYLLTITAKDGGIPPLSDTTDVEITVADVNDNAPVFKKLSYLGSIPEDALVGTSVLHISATDADMGLNGRIRYALAADTTSDAAFVVDPTSGVIRTSKTLDRESVANYELTAYAIDRGSPSLSGSVQVLIRIEDVNDSPPAFESDKIVMYIAENSPVGSTVGEIYAHDPDEGPNAVVQYSIIGGDDSNSFSLITRPGSNKAELLTMQDLDYESSHKKYDLVVRAASPPLRSDTHVEILVTDVNDNAPVLKDFQVIFNNFRDCFPAGAVGRIPAFDADVSDQLRYRVLSGNNANLIHLNESSGEITLSPQLNTNVPKVATMEVSVTDGVNEVKAIMQLTVRLVTEEMLFNSITVRLNDMTEEAFLSPLLTFFIDGLAAIIPCPKENIFVFSVQDDTDVNAKILNVSFSARRPDLTGDEFYPPQFLQERVYLNRAILARLSTVQVLPFDDNLCVREPCLNYEECLTVLKFGNASTGFISSDTVLFRPIYPVTTFACRCPRGFTGSREPYLCDTEVNLCYSNPCGHNGNCHRSEGGYSCVCKPGFTGVNCELDLNLDTCQPGICRSNSLCSPLIKGGFVCENCSPTGGVEHYTKLCELRSRSFSKESFLTFPALRQRHRVHIKLRFATQSESGLLLYNGRYNEKHDFIALEIVSGAIHFSFSLGSNVTTTVASLPGGVSDGSWHSVTVHYFNKSAVVSLDECDTLLATKYGPHLGAEWSCANHTTQILENRCAIFTETCHRFLDLTGPLQIGGLPSLPTSFQVHSKDFIGCISDLYIDNKFIDLNSYVADNGTISGCPEKKAFCLSSPCNHGAKCVEGWGTYLCECNEGWSGKNCSLAVKLPWRFQGDGVLSFNPLLRPIQLPWLNALSVRTLQKDAFLMSIQIGQNSSAVLSLVNGEMNYSFNSEVVTLPNGYLSDGKWHHVEIKWMSGEVWINLDYGQREVTEPASSKLQGHYVGKILIGGPDSSVGSLTADYGYFEGCIQDVRVGTPQSSLTRPTVKENVVEGCIGVDQCSHNDKCPKHSKCINEWEQFHCRCDTGEYCDVKVDQPCPSSWWGYPVCGPCHCDVDKGYNADCNKTTGECYCKENHYQPVDSDHCYDCECYATGSYSNQCDLLTGQCKCRNGVIGRRCDSCPNPYAEVTLRGCEVVYDGCPRSFSCGLWWERTPFGKVALESCPNHSQGRASRSCDEELGGWQEPDLFNCTSDYFLDLRKVLGQLEGGDLHVTTFVAVKVAADLRRATNKTEELHGSDVLISQQLLQELMSFEGGEKGLNLTHSQDKDYIQNIVAASSVVLSDKYTEHWERIEELTGETAEDLVLSVDKYIATLAKSQEDTYTNPFEIVADNMALGLDVVTPESLFGYETTTKDLAGILSLPGERVVIPDTSQFLQPSIELPSSSALGSGPHEDLFEAVPALVFPKYNNYLLDRDKFDVYSKILVPLNLLGIKPLKQGKRWEEQIVASERRVEESAGGRMVDMKCVWKRWEEQIAASKRRVEESAGGRMVDMKCVGKRWEEQIAASERRVEESAGGRMVDMKCVGKRWEEQIAASERRVEESAGGRMVDMKCVGKRWEEQIAASERRVEESAGGRMVDMKCVGKRWEEQIAASERRVEESAGGRMVDMKCVGKRWEEQIAASERRVEESAGGRMVDMKCVGKRWEEQIAASERRVEESAGGRMVDMKCVGKRWEEQIAASERRVEESAGGRMVDMKCVGKRWEEQIAASERRVEESAGGRMVDMKCVGKRWEEQIAASERRVEESAGGRMVDMKCVGKRWEEQIAASERRVEESAGGRMVDMKCVGKRWEEQIAASELTTKHSLVRNRRAVLSYAQYRTAGLLLPQRYDETVKRRWGVDLRVGSPLVSLAILVTDEEDPQPGLCSLSEDTQPGLYSLSEGTQPGLYSLSKDTQPGLYSFSKDTQPGLYSLPEDTQPVDSSHHYKLLTDSGSLPSPVILRLWLDPESQPLSPRLNPQCVHWSMDRGTSDGDSNLDLPVIDSLFNCESGVLDHAATEVDMFGVICSLNLRKAYDQSGNIRPVEYLIFATLGLEDTSLLDLHNMIGEWSRSGCQTEVPNDWEVTVTSPFLVNCTCIHLSTFAVLVDLVDLDYIPDPSLTEDVTTYAAFCLALPILLVTLLILTFIRGVETNSNSIHKNMVLCIFLAELLFFVALKARRYLTQREFPCKMLAMCLHYMWLSAFSWSLVDSVHLYRMLTEMRDINHGQMRFYYTVGYGLPAVVVGLAVGVRADQYGNFYFCWLSLYESVVWSLIGPVCVAVFFNLAVLLFSIRAAFTLKEHVMGFGNLRTLLWLSVVSLPLLGITWVLAMLSGSEGLPLLWYLVCLAVLTHAFFSLIGYCFLNTRVRRNLKLSLLRCLGKKVPPLETSEVTGSSQGAAPAVGRSALAYRSNEFEARRHVGISTSSTTSRSTTKTSSSPYRSDTQLRQTTTSSGTSNYNSTSDMPSYVRGMDTSLHRHREIVEESPTRARRPESDSDSEASVDRRSLELASSHSSDDDESSNRRRHRDIGVSVMGAPSYLPNICEDPNVGHHGGSGRGPQIQPPPSLNIINNSQLFPNLKPIYAPRWSSQLPEAYLPSNMREPSLRGSQWSGTASDNETSPKALPESQSQGTMTVHHHKMVASQENFHDLADHCSEIEEKIHLGDKYLFPYTGDSVTT</sequence>
<dbReference type="InterPro" id="IPR017981">
    <property type="entry name" value="GPCR_2-like_7TM"/>
</dbReference>
<evidence type="ECO:0000256" key="20">
    <source>
        <dbReference type="PROSITE-ProRule" id="PRU00076"/>
    </source>
</evidence>
<proteinExistence type="predicted"/>
<keyword evidence="13 23" id="KW-0472">Membrane</keyword>
<dbReference type="Gene3D" id="2.60.120.200">
    <property type="match status" value="2"/>
</dbReference>
<dbReference type="FunFam" id="2.60.120.200:FF:000059">
    <property type="entry name" value="Cadherin EGF LAG seven-pass G-type receptor 1"/>
    <property type="match status" value="1"/>
</dbReference>
<dbReference type="CDD" id="cd00110">
    <property type="entry name" value="LamG"/>
    <property type="match status" value="2"/>
</dbReference>
<dbReference type="PROSITE" id="PS50227">
    <property type="entry name" value="G_PROTEIN_RECEP_F2_3"/>
    <property type="match status" value="1"/>
</dbReference>
<evidence type="ECO:0000256" key="17">
    <source>
        <dbReference type="ARBA" id="ARBA00023224"/>
    </source>
</evidence>
<feature type="compositionally biased region" description="Polar residues" evidence="22">
    <location>
        <begin position="3497"/>
        <end position="3524"/>
    </location>
</feature>
<feature type="region of interest" description="Disordered" evidence="22">
    <location>
        <begin position="3433"/>
        <end position="3454"/>
    </location>
</feature>
<keyword evidence="17" id="KW-0807">Transducer</keyword>
<name>A0A7R8VFY4_TIMDO</name>
<dbReference type="PRINTS" id="PR00205">
    <property type="entry name" value="CADHERIN"/>
</dbReference>
<dbReference type="InterPro" id="IPR002049">
    <property type="entry name" value="LE_dom"/>
</dbReference>
<dbReference type="FunFam" id="2.60.40.60:FF:000256">
    <property type="entry name" value="Starry night, isoform B"/>
    <property type="match status" value="1"/>
</dbReference>
<feature type="disulfide bond" evidence="20">
    <location>
        <begin position="1731"/>
        <end position="1740"/>
    </location>
</feature>
<dbReference type="GO" id="GO:0048638">
    <property type="term" value="P:regulation of developmental growth"/>
    <property type="evidence" value="ECO:0007669"/>
    <property type="project" value="UniProtKB-ARBA"/>
</dbReference>
<evidence type="ECO:0000256" key="22">
    <source>
        <dbReference type="SAM" id="MobiDB-lite"/>
    </source>
</evidence>
<evidence type="ECO:0000256" key="6">
    <source>
        <dbReference type="ARBA" id="ARBA00022553"/>
    </source>
</evidence>
<feature type="disulfide bond" evidence="20">
    <location>
        <begin position="1446"/>
        <end position="1455"/>
    </location>
</feature>
<dbReference type="FunFam" id="2.60.40.60:FF:000029">
    <property type="entry name" value="Cadherin EGF LAG seven-pass G-type receptor 3"/>
    <property type="match status" value="1"/>
</dbReference>
<evidence type="ECO:0000256" key="7">
    <source>
        <dbReference type="ARBA" id="ARBA00022692"/>
    </source>
</evidence>
<dbReference type="InterPro" id="IPR001881">
    <property type="entry name" value="EGF-like_Ca-bd_dom"/>
</dbReference>
<dbReference type="PROSITE" id="PS50268">
    <property type="entry name" value="CADHERIN_2"/>
    <property type="match status" value="9"/>
</dbReference>
<dbReference type="FunFam" id="2.60.120.200:FF:000173">
    <property type="entry name" value="Cadherin EGF LAG seven-pass G-type receptor"/>
    <property type="match status" value="1"/>
</dbReference>
<dbReference type="InterPro" id="IPR000832">
    <property type="entry name" value="GPCR_2_secretin-like"/>
</dbReference>
<keyword evidence="11 23" id="KW-1133">Transmembrane helix</keyword>
<dbReference type="FunFam" id="2.60.40.60:FF:000013">
    <property type="entry name" value="Cadherin EGF LAG seven-pass G-type receptor"/>
    <property type="match status" value="2"/>
</dbReference>
<dbReference type="PROSITE" id="PS00010">
    <property type="entry name" value="ASX_HYDROXYL"/>
    <property type="match status" value="1"/>
</dbReference>
<feature type="disulfide bond" evidence="21">
    <location>
        <begin position="2026"/>
        <end position="2035"/>
    </location>
</feature>
<evidence type="ECO:0000256" key="12">
    <source>
        <dbReference type="ARBA" id="ARBA00023040"/>
    </source>
</evidence>
<feature type="domain" description="Cadherin" evidence="29">
    <location>
        <begin position="1051"/>
        <end position="1157"/>
    </location>
</feature>
<dbReference type="CDD" id="cd00054">
    <property type="entry name" value="EGF_CA"/>
    <property type="match status" value="3"/>
</dbReference>
<dbReference type="Pfam" id="PF02210">
    <property type="entry name" value="Laminin_G_2"/>
    <property type="match status" value="2"/>
</dbReference>
<dbReference type="InterPro" id="IPR000152">
    <property type="entry name" value="EGF-type_Asp/Asn_hydroxyl_site"/>
</dbReference>
<dbReference type="Gene3D" id="1.20.1070.10">
    <property type="entry name" value="Rhodopsin 7-helix transmembrane proteins"/>
    <property type="match status" value="1"/>
</dbReference>
<evidence type="ECO:0000259" key="24">
    <source>
        <dbReference type="PROSITE" id="PS50025"/>
    </source>
</evidence>
<dbReference type="Pfam" id="PF00002">
    <property type="entry name" value="7tm_2"/>
    <property type="match status" value="1"/>
</dbReference>
<feature type="compositionally biased region" description="Basic and acidic residues" evidence="22">
    <location>
        <begin position="3371"/>
        <end position="3385"/>
    </location>
</feature>
<keyword evidence="16" id="KW-0325">Glycoprotein</keyword>
<dbReference type="GO" id="GO:0001737">
    <property type="term" value="P:establishment of imaginal disc-derived wing hair orientation"/>
    <property type="evidence" value="ECO:0007669"/>
    <property type="project" value="UniProtKB-ARBA"/>
</dbReference>
<feature type="transmembrane region" description="Helical" evidence="23">
    <location>
        <begin position="3019"/>
        <end position="3040"/>
    </location>
</feature>
<dbReference type="FunFam" id="2.10.25.10:FF:000011">
    <property type="entry name" value="Cadherin EGF LAG seven-pass G-type receptor"/>
    <property type="match status" value="1"/>
</dbReference>
<feature type="transmembrane region" description="Helical" evidence="23">
    <location>
        <begin position="3090"/>
        <end position="3110"/>
    </location>
</feature>
<feature type="domain" description="Cadherin" evidence="29">
    <location>
        <begin position="516"/>
        <end position="622"/>
    </location>
</feature>
<dbReference type="InterPro" id="IPR013320">
    <property type="entry name" value="ConA-like_dom_sf"/>
</dbReference>
<dbReference type="CDD" id="cd15441">
    <property type="entry name" value="7tmB2_CELSR_Adhesion_IV"/>
    <property type="match status" value="1"/>
</dbReference>
<evidence type="ECO:0000256" key="2">
    <source>
        <dbReference type="ARBA" id="ARBA00004651"/>
    </source>
</evidence>
<feature type="disulfide bond" evidence="21">
    <location>
        <begin position="2007"/>
        <end position="2024"/>
    </location>
</feature>
<accession>A0A7R8VFY4</accession>
<dbReference type="FunFam" id="2.60.40.60:FF:000010">
    <property type="entry name" value="Cadherin EGF LAG seven-pass G-type receptor 3"/>
    <property type="match status" value="1"/>
</dbReference>
<dbReference type="CDD" id="cd11304">
    <property type="entry name" value="Cadherin_repeat"/>
    <property type="match status" value="9"/>
</dbReference>
<evidence type="ECO:0000256" key="15">
    <source>
        <dbReference type="ARBA" id="ARBA00023170"/>
    </source>
</evidence>
<comment type="subcellular location">
    <subcellularLocation>
        <location evidence="1">Apical cell membrane</location>
    </subcellularLocation>
    <subcellularLocation>
        <location evidence="2">Cell membrane</location>
        <topology evidence="2">Multi-pass membrane protein</topology>
    </subcellularLocation>
</comment>
<dbReference type="SUPFAM" id="SSF57196">
    <property type="entry name" value="EGF/Laminin"/>
    <property type="match status" value="2"/>
</dbReference>
<dbReference type="FunFam" id="1.20.1070.10:FF:000202">
    <property type="entry name" value="Cadherin EGF LAG seven-pass G-type receptor"/>
    <property type="match status" value="1"/>
</dbReference>
<dbReference type="InterPro" id="IPR015919">
    <property type="entry name" value="Cadherin-like_sf"/>
</dbReference>
<evidence type="ECO:0000256" key="3">
    <source>
        <dbReference type="ARBA" id="ARBA00022473"/>
    </source>
</evidence>
<feature type="domain" description="EGF-like" evidence="25">
    <location>
        <begin position="1420"/>
        <end position="1456"/>
    </location>
</feature>
<dbReference type="InterPro" id="IPR001791">
    <property type="entry name" value="Laminin_G"/>
</dbReference>
<dbReference type="Gene3D" id="4.10.1240.10">
    <property type="entry name" value="GPCR, family 2, extracellular hormone receptor domain"/>
    <property type="match status" value="1"/>
</dbReference>
<keyword evidence="3" id="KW-0217">Developmental protein</keyword>
<dbReference type="SMART" id="SM00112">
    <property type="entry name" value="CA"/>
    <property type="match status" value="9"/>
</dbReference>
<feature type="compositionally biased region" description="Low complexity" evidence="22">
    <location>
        <begin position="3314"/>
        <end position="3329"/>
    </location>
</feature>
<evidence type="ECO:0000259" key="25">
    <source>
        <dbReference type="PROSITE" id="PS50026"/>
    </source>
</evidence>
<evidence type="ECO:0000256" key="8">
    <source>
        <dbReference type="ARBA" id="ARBA00022729"/>
    </source>
</evidence>
<feature type="domain" description="G-protein coupled receptors family 2 profile 2" evidence="28">
    <location>
        <begin position="3014"/>
        <end position="3255"/>
    </location>
</feature>
<evidence type="ECO:0000313" key="30">
    <source>
        <dbReference type="EMBL" id="CAD7197716.1"/>
    </source>
</evidence>
<keyword evidence="12" id="KW-0297">G-protein coupled receptor</keyword>
<evidence type="ECO:0008006" key="31">
    <source>
        <dbReference type="Google" id="ProtNLM"/>
    </source>
</evidence>
<keyword evidence="18 21" id="KW-0424">Laminin EGF-like domain</keyword>
<dbReference type="FunFam" id="2.60.40.60:FF:000020">
    <property type="entry name" value="Dachsous cadherin-related 1b"/>
    <property type="match status" value="1"/>
</dbReference>
<feature type="transmembrane region" description="Helical" evidence="23">
    <location>
        <begin position="3231"/>
        <end position="3254"/>
    </location>
</feature>
<dbReference type="InterPro" id="IPR001879">
    <property type="entry name" value="GPCR_2_extracellular_dom"/>
</dbReference>
<dbReference type="Pfam" id="PF02793">
    <property type="entry name" value="HRM"/>
    <property type="match status" value="1"/>
</dbReference>
<dbReference type="SMART" id="SM00282">
    <property type="entry name" value="LamG"/>
    <property type="match status" value="2"/>
</dbReference>
<dbReference type="PROSITE" id="PS01186">
    <property type="entry name" value="EGF_2"/>
    <property type="match status" value="2"/>
</dbReference>
<dbReference type="PROSITE" id="PS50261">
    <property type="entry name" value="G_PROTEIN_RECEP_F2_4"/>
    <property type="match status" value="1"/>
</dbReference>
<dbReference type="GO" id="GO:0048468">
    <property type="term" value="P:cell development"/>
    <property type="evidence" value="ECO:0007669"/>
    <property type="project" value="UniProtKB-ARBA"/>
</dbReference>
<dbReference type="GO" id="GO:0030054">
    <property type="term" value="C:cell junction"/>
    <property type="evidence" value="ECO:0007669"/>
    <property type="project" value="UniProtKB-ARBA"/>
</dbReference>
<evidence type="ECO:0000256" key="4">
    <source>
        <dbReference type="ARBA" id="ARBA00022475"/>
    </source>
</evidence>
<evidence type="ECO:0000256" key="18">
    <source>
        <dbReference type="ARBA" id="ARBA00023292"/>
    </source>
</evidence>
<evidence type="ECO:0000256" key="13">
    <source>
        <dbReference type="ARBA" id="ARBA00023136"/>
    </source>
</evidence>
<dbReference type="FunFam" id="2.60.40.60:FF:000038">
    <property type="entry name" value="Cadherin EGF LAG seven-pass G-type receptor 3"/>
    <property type="match status" value="1"/>
</dbReference>
<dbReference type="Gene3D" id="2.10.25.10">
    <property type="entry name" value="Laminin"/>
    <property type="match status" value="2"/>
</dbReference>
<dbReference type="CDD" id="cd00055">
    <property type="entry name" value="EGF_Lam"/>
    <property type="match status" value="1"/>
</dbReference>
<feature type="domain" description="Cadherin" evidence="29">
    <location>
        <begin position="1176"/>
        <end position="1276"/>
    </location>
</feature>
<evidence type="ECO:0000256" key="21">
    <source>
        <dbReference type="PROSITE-ProRule" id="PRU00460"/>
    </source>
</evidence>
<keyword evidence="9" id="KW-0677">Repeat</keyword>
<feature type="domain" description="Cadherin" evidence="29">
    <location>
        <begin position="403"/>
        <end position="515"/>
    </location>
</feature>
<dbReference type="SUPFAM" id="SSF49899">
    <property type="entry name" value="Concanavalin A-like lectins/glucanases"/>
    <property type="match status" value="2"/>
</dbReference>
<dbReference type="GO" id="GO:0035159">
    <property type="term" value="P:regulation of tube length, open tracheal system"/>
    <property type="evidence" value="ECO:0007669"/>
    <property type="project" value="UniProtKB-ARBA"/>
</dbReference>
<evidence type="ECO:0000256" key="14">
    <source>
        <dbReference type="ARBA" id="ARBA00023157"/>
    </source>
</evidence>
<feature type="domain" description="Cadherin" evidence="29">
    <location>
        <begin position="837"/>
        <end position="944"/>
    </location>
</feature>
<evidence type="ECO:0000256" key="23">
    <source>
        <dbReference type="SAM" id="Phobius"/>
    </source>
</evidence>
<dbReference type="Gene3D" id="2.60.40.60">
    <property type="entry name" value="Cadherins"/>
    <property type="match status" value="9"/>
</dbReference>
<dbReference type="InterPro" id="IPR056286">
    <property type="entry name" value="Cadherin_CELSR1-3_9th"/>
</dbReference>
<evidence type="ECO:0000256" key="16">
    <source>
        <dbReference type="ARBA" id="ARBA00023180"/>
    </source>
</evidence>
<keyword evidence="5 20" id="KW-0245">EGF-like domain</keyword>
<dbReference type="FunFam" id="2.60.40.60:FF:000044">
    <property type="entry name" value="Cadherin, EGF LAG seven-pass G-type receptor 3"/>
    <property type="match status" value="1"/>
</dbReference>
<dbReference type="PROSITE" id="PS00022">
    <property type="entry name" value="EGF_1"/>
    <property type="match status" value="2"/>
</dbReference>
<feature type="domain" description="EGF-like" evidence="25">
    <location>
        <begin position="1914"/>
        <end position="1948"/>
    </location>
</feature>
<keyword evidence="4" id="KW-1003">Cell membrane</keyword>
<feature type="domain" description="Cadherin" evidence="29">
    <location>
        <begin position="945"/>
        <end position="1050"/>
    </location>
</feature>
<dbReference type="InterPro" id="IPR032471">
    <property type="entry name" value="AGRL2-4_GAIN_subdom_A"/>
</dbReference>
<dbReference type="Pfam" id="PF00008">
    <property type="entry name" value="EGF"/>
    <property type="match status" value="2"/>
</dbReference>
<dbReference type="InterPro" id="IPR046338">
    <property type="entry name" value="GAIN_dom_sf"/>
</dbReference>
<dbReference type="PROSITE" id="PS50026">
    <property type="entry name" value="EGF_3"/>
    <property type="match status" value="3"/>
</dbReference>
<keyword evidence="14 20" id="KW-1015">Disulfide bond</keyword>
<dbReference type="Pfam" id="PF00028">
    <property type="entry name" value="Cadherin"/>
    <property type="match status" value="7"/>
</dbReference>
<dbReference type="PANTHER" id="PTHR24026:SF51">
    <property type="entry name" value="PROTOCADHERIN-LIKE WING POLARITY PROTEIN STAN"/>
    <property type="match status" value="1"/>
</dbReference>
<dbReference type="FunFam" id="2.60.40.60:FF:000249">
    <property type="entry name" value="Starry night"/>
    <property type="match status" value="1"/>
</dbReference>
<dbReference type="GO" id="GO:0007156">
    <property type="term" value="P:homophilic cell adhesion via plasma membrane adhesion molecules"/>
    <property type="evidence" value="ECO:0007669"/>
    <property type="project" value="InterPro"/>
</dbReference>
<evidence type="ECO:0000259" key="28">
    <source>
        <dbReference type="PROSITE" id="PS50261"/>
    </source>
</evidence>
<evidence type="ECO:0000259" key="27">
    <source>
        <dbReference type="PROSITE" id="PS50227"/>
    </source>
</evidence>
<dbReference type="PROSITE" id="PS00232">
    <property type="entry name" value="CADHERIN_1"/>
    <property type="match status" value="5"/>
</dbReference>
<keyword evidence="8" id="KW-0732">Signal</keyword>
<evidence type="ECO:0000256" key="11">
    <source>
        <dbReference type="ARBA" id="ARBA00022989"/>
    </source>
</evidence>
<feature type="compositionally biased region" description="Polar residues" evidence="22">
    <location>
        <begin position="3330"/>
        <end position="3339"/>
    </location>
</feature>
<dbReference type="GO" id="GO:0007166">
    <property type="term" value="P:cell surface receptor signaling pathway"/>
    <property type="evidence" value="ECO:0007669"/>
    <property type="project" value="InterPro"/>
</dbReference>
<dbReference type="InterPro" id="IPR020894">
    <property type="entry name" value="Cadherin_CS"/>
</dbReference>
<dbReference type="Pfam" id="PF23592">
    <property type="entry name" value="Cadherin_CELSR2_9th"/>
    <property type="match status" value="1"/>
</dbReference>
<dbReference type="InterPro" id="IPR036445">
    <property type="entry name" value="GPCR_2_extracell_dom_sf"/>
</dbReference>
<keyword evidence="10 19" id="KW-0106">Calcium</keyword>
<gene>
    <name evidence="30" type="ORF">TDIB3V08_LOCUS4018</name>
</gene>
<dbReference type="FunFam" id="4.10.1240.10:FF:000021">
    <property type="entry name" value="Cadherin EGF LAG seven-pass G-type receptor"/>
    <property type="match status" value="1"/>
</dbReference>
<feature type="domain" description="Laminin G" evidence="24">
    <location>
        <begin position="1745"/>
        <end position="1912"/>
    </location>
</feature>
<evidence type="ECO:0000259" key="29">
    <source>
        <dbReference type="PROSITE" id="PS50268"/>
    </source>
</evidence>
<feature type="domain" description="Laminin EGF-like" evidence="26">
    <location>
        <begin position="2005"/>
        <end position="2052"/>
    </location>
</feature>
<evidence type="ECO:0000256" key="10">
    <source>
        <dbReference type="ARBA" id="ARBA00022837"/>
    </source>
</evidence>
<dbReference type="PROSITE" id="PS01248">
    <property type="entry name" value="EGF_LAM_1"/>
    <property type="match status" value="1"/>
</dbReference>
<organism evidence="30">
    <name type="scientific">Timema douglasi</name>
    <name type="common">Walking stick</name>
    <dbReference type="NCBI Taxonomy" id="61478"/>
    <lineage>
        <taxon>Eukaryota</taxon>
        <taxon>Metazoa</taxon>
        <taxon>Ecdysozoa</taxon>
        <taxon>Arthropoda</taxon>
        <taxon>Hexapoda</taxon>
        <taxon>Insecta</taxon>
        <taxon>Pterygota</taxon>
        <taxon>Neoptera</taxon>
        <taxon>Polyneoptera</taxon>
        <taxon>Phasmatodea</taxon>
        <taxon>Timematodea</taxon>
        <taxon>Timematoidea</taxon>
        <taxon>Timematidae</taxon>
        <taxon>Timema</taxon>
    </lineage>
</organism>
<evidence type="ECO:0000256" key="5">
    <source>
        <dbReference type="ARBA" id="ARBA00022536"/>
    </source>
</evidence>
<feature type="transmembrane region" description="Helical" evidence="23">
    <location>
        <begin position="3203"/>
        <end position="3225"/>
    </location>
</feature>
<keyword evidence="6" id="KW-0597">Phosphoprotein</keyword>
<protein>
    <recommendedName>
        <fullName evidence="31">Protocadherin-like wing polarity protein stan</fullName>
    </recommendedName>
</protein>
<dbReference type="GO" id="GO:0022603">
    <property type="term" value="P:regulation of anatomical structure morphogenesis"/>
    <property type="evidence" value="ECO:0007669"/>
    <property type="project" value="UniProtKB-ARBA"/>
</dbReference>
<feature type="transmembrane region" description="Helical" evidence="23">
    <location>
        <begin position="3052"/>
        <end position="3070"/>
    </location>
</feature>
<dbReference type="Pfam" id="PF00053">
    <property type="entry name" value="EGF_laminin"/>
    <property type="match status" value="1"/>
</dbReference>
<dbReference type="GO" id="GO:0016339">
    <property type="term" value="P:calcium-dependent cell-cell adhesion via plasma membrane cell adhesion molecules"/>
    <property type="evidence" value="ECO:0007669"/>
    <property type="project" value="UniProtKB-ARBA"/>
</dbReference>
<dbReference type="SMART" id="SM00180">
    <property type="entry name" value="EGF_Lam"/>
    <property type="match status" value="1"/>
</dbReference>
<dbReference type="SUPFAM" id="SSF49313">
    <property type="entry name" value="Cadherin-like"/>
    <property type="match status" value="9"/>
</dbReference>
<evidence type="ECO:0000256" key="9">
    <source>
        <dbReference type="ARBA" id="ARBA00022737"/>
    </source>
</evidence>
<evidence type="ECO:0000259" key="26">
    <source>
        <dbReference type="PROSITE" id="PS50027"/>
    </source>
</evidence>
<dbReference type="PROSITE" id="PS50027">
    <property type="entry name" value="EGF_LAM_2"/>
    <property type="match status" value="1"/>
</dbReference>
<feature type="domain" description="Laminin G" evidence="24">
    <location>
        <begin position="1503"/>
        <end position="1702"/>
    </location>
</feature>
<feature type="compositionally biased region" description="Low complexity" evidence="22">
    <location>
        <begin position="3340"/>
        <end position="3353"/>
    </location>
</feature>